<name>A0A1Z5KET9_FISSO</name>
<accession>A0A1Z5KET9</accession>
<dbReference type="SMART" id="SM00028">
    <property type="entry name" value="TPR"/>
    <property type="match status" value="2"/>
</dbReference>
<dbReference type="Proteomes" id="UP000198406">
    <property type="component" value="Unassembled WGS sequence"/>
</dbReference>
<evidence type="ECO:0000256" key="1">
    <source>
        <dbReference type="ARBA" id="ARBA00022737"/>
    </source>
</evidence>
<keyword evidence="2" id="KW-0802">TPR repeat</keyword>
<keyword evidence="5" id="KW-1185">Reference proteome</keyword>
<reference evidence="4 5" key="1">
    <citation type="journal article" date="2015" name="Plant Cell">
        <title>Oil accumulation by the oleaginous diatom Fistulifera solaris as revealed by the genome and transcriptome.</title>
        <authorList>
            <person name="Tanaka T."/>
            <person name="Maeda Y."/>
            <person name="Veluchamy A."/>
            <person name="Tanaka M."/>
            <person name="Abida H."/>
            <person name="Marechal E."/>
            <person name="Bowler C."/>
            <person name="Muto M."/>
            <person name="Sunaga Y."/>
            <person name="Tanaka M."/>
            <person name="Yoshino T."/>
            <person name="Taniguchi T."/>
            <person name="Fukuda Y."/>
            <person name="Nemoto M."/>
            <person name="Matsumoto M."/>
            <person name="Wong P.S."/>
            <person name="Aburatani S."/>
            <person name="Fujibuchi W."/>
        </authorList>
    </citation>
    <scope>NUCLEOTIDE SEQUENCE [LARGE SCALE GENOMIC DNA]</scope>
    <source>
        <strain evidence="4 5">JPCC DA0580</strain>
    </source>
</reference>
<dbReference type="PANTHER" id="PTHR45641">
    <property type="entry name" value="TETRATRICOPEPTIDE REPEAT PROTEIN (AFU_ORTHOLOGUE AFUA_6G03870)"/>
    <property type="match status" value="1"/>
</dbReference>
<sequence length="391" mass="43876">MRSLAVATARRLQLRHQRLTVRQFSAEQRTDSSATEDAKRRQSEAKLEARFLTANKPIDLPDPQKEKALQQLQVRLQELHKAGNARAALQVAEEMHQETEKHLGAQHPATASARSNIGLQLKLLGRWNDSRKQYEQALKIYRATVGHDHASTASVHHNWGTLLRTQLHLDDSLSATDRLSVLEMSLEHLEKAYKIRLAELGAEHPHTVASRSGWGASLASQILQNYKQTTKGLYRSMVPEEVTTNGWDAAEEHLRQAYVTALTNPRGRGLQNPKTRAKTKRQKPTQPQQLNTIQTLSAASAGQNLALVLKARAAVLGDHERLNEARDLYRQVLQVREKLLPADHPDLYATKFSLAELLQAQGDEEAANAIRQEIVDTYDPPENDENDNSTT</sequence>
<dbReference type="Pfam" id="PF13374">
    <property type="entry name" value="TPR_10"/>
    <property type="match status" value="1"/>
</dbReference>
<evidence type="ECO:0008006" key="6">
    <source>
        <dbReference type="Google" id="ProtNLM"/>
    </source>
</evidence>
<feature type="region of interest" description="Disordered" evidence="3">
    <location>
        <begin position="368"/>
        <end position="391"/>
    </location>
</feature>
<organism evidence="4 5">
    <name type="scientific">Fistulifera solaris</name>
    <name type="common">Oleaginous diatom</name>
    <dbReference type="NCBI Taxonomy" id="1519565"/>
    <lineage>
        <taxon>Eukaryota</taxon>
        <taxon>Sar</taxon>
        <taxon>Stramenopiles</taxon>
        <taxon>Ochrophyta</taxon>
        <taxon>Bacillariophyta</taxon>
        <taxon>Bacillariophyceae</taxon>
        <taxon>Bacillariophycidae</taxon>
        <taxon>Naviculales</taxon>
        <taxon>Naviculaceae</taxon>
        <taxon>Fistulifera</taxon>
    </lineage>
</organism>
<feature type="region of interest" description="Disordered" evidence="3">
    <location>
        <begin position="265"/>
        <end position="288"/>
    </location>
</feature>
<dbReference type="PANTHER" id="PTHR45641:SF19">
    <property type="entry name" value="NEPHROCYSTIN-3"/>
    <property type="match status" value="1"/>
</dbReference>
<feature type="compositionally biased region" description="Acidic residues" evidence="3">
    <location>
        <begin position="379"/>
        <end position="391"/>
    </location>
</feature>
<keyword evidence="1" id="KW-0677">Repeat</keyword>
<feature type="compositionally biased region" description="Polar residues" evidence="3">
    <location>
        <begin position="24"/>
        <end position="35"/>
    </location>
</feature>
<dbReference type="InterPro" id="IPR011990">
    <property type="entry name" value="TPR-like_helical_dom_sf"/>
</dbReference>
<dbReference type="InterPro" id="IPR019734">
    <property type="entry name" value="TPR_rpt"/>
</dbReference>
<gene>
    <name evidence="4" type="ORF">FisN_4Hh109</name>
</gene>
<protein>
    <recommendedName>
        <fullName evidence="6">Kinesin light chain</fullName>
    </recommendedName>
</protein>
<feature type="region of interest" description="Disordered" evidence="3">
    <location>
        <begin position="24"/>
        <end position="44"/>
    </location>
</feature>
<dbReference type="Pfam" id="PF13424">
    <property type="entry name" value="TPR_12"/>
    <property type="match status" value="1"/>
</dbReference>
<evidence type="ECO:0000313" key="5">
    <source>
        <dbReference type="Proteomes" id="UP000198406"/>
    </source>
</evidence>
<comment type="caution">
    <text evidence="4">The sequence shown here is derived from an EMBL/GenBank/DDBJ whole genome shotgun (WGS) entry which is preliminary data.</text>
</comment>
<evidence type="ECO:0000256" key="2">
    <source>
        <dbReference type="ARBA" id="ARBA00022803"/>
    </source>
</evidence>
<dbReference type="AlphaFoldDB" id="A0A1Z5KET9"/>
<dbReference type="OrthoDB" id="10031679at2759"/>
<dbReference type="SUPFAM" id="SSF48452">
    <property type="entry name" value="TPR-like"/>
    <property type="match status" value="2"/>
</dbReference>
<evidence type="ECO:0000256" key="3">
    <source>
        <dbReference type="SAM" id="MobiDB-lite"/>
    </source>
</evidence>
<dbReference type="EMBL" id="BDSP01000211">
    <property type="protein sequence ID" value="GAX24591.1"/>
    <property type="molecule type" value="Genomic_DNA"/>
</dbReference>
<dbReference type="Gene3D" id="1.25.40.10">
    <property type="entry name" value="Tetratricopeptide repeat domain"/>
    <property type="match status" value="2"/>
</dbReference>
<evidence type="ECO:0000313" key="4">
    <source>
        <dbReference type="EMBL" id="GAX24591.1"/>
    </source>
</evidence>
<dbReference type="InParanoid" id="A0A1Z5KET9"/>
<proteinExistence type="predicted"/>